<dbReference type="PANTHER" id="PTHR41283:SF1">
    <property type="entry name" value="AMINOGLYCOSIDE PHOSPHOTRANSFERASE DOMAIN-CONTAINING PROTEIN"/>
    <property type="match status" value="1"/>
</dbReference>
<organism evidence="2 3">
    <name type="scientific">Ureibacillus galli</name>
    <dbReference type="NCBI Taxonomy" id="2762222"/>
    <lineage>
        <taxon>Bacteria</taxon>
        <taxon>Bacillati</taxon>
        <taxon>Bacillota</taxon>
        <taxon>Bacilli</taxon>
        <taxon>Bacillales</taxon>
        <taxon>Caryophanaceae</taxon>
        <taxon>Ureibacillus</taxon>
    </lineage>
</organism>
<dbReference type="Gene3D" id="3.90.1200.10">
    <property type="match status" value="1"/>
</dbReference>
<dbReference type="PANTHER" id="PTHR41283">
    <property type="entry name" value="AMINOGLYCOSIDE PHOSPHOTRANSFERASE"/>
    <property type="match status" value="1"/>
</dbReference>
<dbReference type="Proteomes" id="UP000640930">
    <property type="component" value="Unassembled WGS sequence"/>
</dbReference>
<protein>
    <submittedName>
        <fullName evidence="2">Aminoglycoside phosphotransferase family protein</fullName>
    </submittedName>
</protein>
<name>A0ABR8XCA7_9BACL</name>
<evidence type="ECO:0000259" key="1">
    <source>
        <dbReference type="Pfam" id="PF01636"/>
    </source>
</evidence>
<evidence type="ECO:0000313" key="2">
    <source>
        <dbReference type="EMBL" id="MBD8026874.1"/>
    </source>
</evidence>
<dbReference type="Pfam" id="PF01636">
    <property type="entry name" value="APH"/>
    <property type="match status" value="1"/>
</dbReference>
<dbReference type="EMBL" id="JACSQA010000011">
    <property type="protein sequence ID" value="MBD8026874.1"/>
    <property type="molecule type" value="Genomic_DNA"/>
</dbReference>
<keyword evidence="3" id="KW-1185">Reference proteome</keyword>
<reference evidence="2 3" key="1">
    <citation type="submission" date="2020-08" db="EMBL/GenBank/DDBJ databases">
        <title>A Genomic Blueprint of the Chicken Gut Microbiome.</title>
        <authorList>
            <person name="Gilroy R."/>
            <person name="Ravi A."/>
            <person name="Getino M."/>
            <person name="Pursley I."/>
            <person name="Horton D.L."/>
            <person name="Alikhan N.-F."/>
            <person name="Baker D."/>
            <person name="Gharbi K."/>
            <person name="Hall N."/>
            <person name="Watson M."/>
            <person name="Adriaenssens E.M."/>
            <person name="Foster-Nyarko E."/>
            <person name="Jarju S."/>
            <person name="Secka A."/>
            <person name="Antonio M."/>
            <person name="Oren A."/>
            <person name="Chaudhuri R."/>
            <person name="La Ragione R.M."/>
            <person name="Hildebrand F."/>
            <person name="Pallen M.J."/>
        </authorList>
    </citation>
    <scope>NUCLEOTIDE SEQUENCE [LARGE SCALE GENOMIC DNA]</scope>
    <source>
        <strain evidence="2 3">Re31</strain>
    </source>
</reference>
<evidence type="ECO:0000313" key="3">
    <source>
        <dbReference type="Proteomes" id="UP000640930"/>
    </source>
</evidence>
<dbReference type="InterPro" id="IPR011009">
    <property type="entry name" value="Kinase-like_dom_sf"/>
</dbReference>
<sequence>MESHLFERIDQLRNANHILPLTKGLSDDQKYIIDQQFLLRIFPTEHQIKRKKEFDTIHKLSNFSNYVPKTIEFNHLEDLNKSYMILTFLPGKDADEGLKELTPIEQYDAGFLAGKELEKLHRFFAPPSYPSWYTVKKKKSDHYLLGLKNINVDKRIKQLLESYIKENEKLMIGRPNTFQHDDFHPSNLLIKDKTFAGIIDFERMDWGDPIHDLQKLGFFSKQVSVEFTRGVIDGYLDAQTIDSSSFWELYALYSAMHIVSSLVWGLKIVPETFDLLLKNSLEVLKDHENFKNNIPKWYLPSNR</sequence>
<feature type="domain" description="Aminoglycoside phosphotransferase" evidence="1">
    <location>
        <begin position="18"/>
        <end position="239"/>
    </location>
</feature>
<dbReference type="SUPFAM" id="SSF56112">
    <property type="entry name" value="Protein kinase-like (PK-like)"/>
    <property type="match status" value="1"/>
</dbReference>
<accession>A0ABR8XCA7</accession>
<proteinExistence type="predicted"/>
<dbReference type="InterPro" id="IPR002575">
    <property type="entry name" value="Aminoglycoside_PTrfase"/>
</dbReference>
<dbReference type="RefSeq" id="WP_191707361.1">
    <property type="nucleotide sequence ID" value="NZ_JACSQA010000011.1"/>
</dbReference>
<gene>
    <name evidence="2" type="ORF">H9636_09395</name>
</gene>
<comment type="caution">
    <text evidence="2">The sequence shown here is derived from an EMBL/GenBank/DDBJ whole genome shotgun (WGS) entry which is preliminary data.</text>
</comment>